<feature type="transmembrane region" description="Helical" evidence="8">
    <location>
        <begin position="37"/>
        <end position="56"/>
    </location>
</feature>
<proteinExistence type="inferred from homology"/>
<reference evidence="12" key="2">
    <citation type="submission" date="2025-08" db="UniProtKB">
        <authorList>
            <consortium name="RefSeq"/>
        </authorList>
    </citation>
    <scope>IDENTIFICATION</scope>
    <source>
        <tissue evidence="12">Leaf</tissue>
    </source>
</reference>
<dbReference type="AlphaFoldDB" id="A0A6J0MIP3"/>
<dbReference type="InterPro" id="IPR026057">
    <property type="entry name" value="TBL_C"/>
</dbReference>
<protein>
    <submittedName>
        <fullName evidence="12">Protein trichome birefringence-like</fullName>
    </submittedName>
</protein>
<dbReference type="PANTHER" id="PTHR32285">
    <property type="entry name" value="PROTEIN TRICHOME BIREFRINGENCE-LIKE 9-RELATED"/>
    <property type="match status" value="1"/>
</dbReference>
<dbReference type="GO" id="GO:0016020">
    <property type="term" value="C:membrane"/>
    <property type="evidence" value="ECO:0007669"/>
    <property type="project" value="UniProtKB-SubCell"/>
</dbReference>
<evidence type="ECO:0000259" key="10">
    <source>
        <dbReference type="Pfam" id="PF14416"/>
    </source>
</evidence>
<dbReference type="InterPro" id="IPR029962">
    <property type="entry name" value="TBL"/>
</dbReference>
<feature type="region of interest" description="Disordered" evidence="7">
    <location>
        <begin position="64"/>
        <end position="144"/>
    </location>
</feature>
<evidence type="ECO:0000256" key="2">
    <source>
        <dbReference type="ARBA" id="ARBA00007727"/>
    </source>
</evidence>
<evidence type="ECO:0000256" key="5">
    <source>
        <dbReference type="ARBA" id="ARBA00022989"/>
    </source>
</evidence>
<reference evidence="11" key="1">
    <citation type="journal article" date="2019" name="Database">
        <title>The radish genome database (RadishGD): an integrated information resource for radish genomics.</title>
        <authorList>
            <person name="Yu H.J."/>
            <person name="Baek S."/>
            <person name="Lee Y.J."/>
            <person name="Cho A."/>
            <person name="Mun J.H."/>
        </authorList>
    </citation>
    <scope>NUCLEOTIDE SEQUENCE [LARGE SCALE GENOMIC DNA]</scope>
    <source>
        <strain evidence="11">cv. WK10039</strain>
    </source>
</reference>
<dbReference type="OrthoDB" id="630188at2759"/>
<dbReference type="Pfam" id="PF13839">
    <property type="entry name" value="PC-Esterase"/>
    <property type="match status" value="1"/>
</dbReference>
<keyword evidence="4" id="KW-0735">Signal-anchor</keyword>
<dbReference type="Pfam" id="PF14416">
    <property type="entry name" value="PMR5N"/>
    <property type="match status" value="1"/>
</dbReference>
<dbReference type="GO" id="GO:0016413">
    <property type="term" value="F:O-acetyltransferase activity"/>
    <property type="evidence" value="ECO:0007669"/>
    <property type="project" value="InterPro"/>
</dbReference>
<keyword evidence="3 8" id="KW-0812">Transmembrane</keyword>
<keyword evidence="6 8" id="KW-0472">Membrane</keyword>
<evidence type="ECO:0000256" key="6">
    <source>
        <dbReference type="ARBA" id="ARBA00023136"/>
    </source>
</evidence>
<feature type="compositionally biased region" description="Polar residues" evidence="7">
    <location>
        <begin position="64"/>
        <end position="77"/>
    </location>
</feature>
<gene>
    <name evidence="12" type="primary">LOC108843642</name>
</gene>
<evidence type="ECO:0000256" key="8">
    <source>
        <dbReference type="SAM" id="Phobius"/>
    </source>
</evidence>
<dbReference type="PANTHER" id="PTHR32285:SF260">
    <property type="entry name" value="TRICHOME BIREFRINGENCE-LIKE N-TERMINAL DOMAIN-CONTAINING PROTEIN"/>
    <property type="match status" value="1"/>
</dbReference>
<keyword evidence="5 8" id="KW-1133">Transmembrane helix</keyword>
<feature type="domain" description="Trichome birefringence-like N-terminal" evidence="10">
    <location>
        <begin position="160"/>
        <end position="213"/>
    </location>
</feature>
<accession>A0A6J0MIP3</accession>
<comment type="subcellular location">
    <subcellularLocation>
        <location evidence="1">Membrane</location>
        <topology evidence="1">Single-pass membrane protein</topology>
    </subcellularLocation>
</comment>
<dbReference type="KEGG" id="rsz:108843642"/>
<evidence type="ECO:0000259" key="9">
    <source>
        <dbReference type="Pfam" id="PF13839"/>
    </source>
</evidence>
<organism evidence="11 12">
    <name type="scientific">Raphanus sativus</name>
    <name type="common">Radish</name>
    <name type="synonym">Raphanus raphanistrum var. sativus</name>
    <dbReference type="NCBI Taxonomy" id="3726"/>
    <lineage>
        <taxon>Eukaryota</taxon>
        <taxon>Viridiplantae</taxon>
        <taxon>Streptophyta</taxon>
        <taxon>Embryophyta</taxon>
        <taxon>Tracheophyta</taxon>
        <taxon>Spermatophyta</taxon>
        <taxon>Magnoliopsida</taxon>
        <taxon>eudicotyledons</taxon>
        <taxon>Gunneridae</taxon>
        <taxon>Pentapetalae</taxon>
        <taxon>rosids</taxon>
        <taxon>malvids</taxon>
        <taxon>Brassicales</taxon>
        <taxon>Brassicaceae</taxon>
        <taxon>Brassiceae</taxon>
        <taxon>Raphanus</taxon>
    </lineage>
</organism>
<evidence type="ECO:0000256" key="3">
    <source>
        <dbReference type="ARBA" id="ARBA00022692"/>
    </source>
</evidence>
<keyword evidence="11" id="KW-1185">Reference proteome</keyword>
<dbReference type="InterPro" id="IPR025846">
    <property type="entry name" value="TBL_N"/>
</dbReference>
<evidence type="ECO:0000313" key="12">
    <source>
        <dbReference type="RefSeq" id="XP_018472375.1"/>
    </source>
</evidence>
<dbReference type="GeneID" id="108843642"/>
<feature type="compositionally biased region" description="Low complexity" evidence="7">
    <location>
        <begin position="135"/>
        <end position="144"/>
    </location>
</feature>
<dbReference type="Proteomes" id="UP000504610">
    <property type="component" value="Chromosome 2"/>
</dbReference>
<name>A0A6J0MIP3_RAPSA</name>
<dbReference type="GO" id="GO:0005794">
    <property type="term" value="C:Golgi apparatus"/>
    <property type="evidence" value="ECO:0007669"/>
    <property type="project" value="TreeGrafter"/>
</dbReference>
<comment type="similarity">
    <text evidence="2">Belongs to the PC-esterase family. TBL subfamily.</text>
</comment>
<sequence length="509" mass="57744">MMASNAVKYMPIHGGTTTTTDEIKSFFSAVKHRKTSAFVYAFVITFVTFTLCVAFTPSPNSYSPWFSTSPSQNNTLQAPAPPENRTLVTNNATFESPTIVKNRTDPSQPLLTAGSSNQTRTTTDDDVPNQTAAPSVDVSVNSSSSSVKQEMEKWSETLKDCEFFDGEWIKDDDTYPLYEPGSCKLIDEQFDCVSNGRPDRDFQKLKWKPKKCSLPRLNGGIMLEMLRGRRLAFVGDSLNRNMWESLVCMLKGSVKDEGKVYEAKGRHHFRGEAEYSFVFQDYNCSVEFFVSPFLVQESEIVDKTGTKKETLRLDLIGKSSEQYKGADIIVFNTGHWWTHDKTSKGEDYYQEGSNVYHELDVLEAFRKALTTWGRWVEKNVNPEKSLVFFRGFSATHFRGGQWNSGGACDSETEPIKNETYLTPYPPKMKVLEGVLKGMTTPVTYLNITRLTDYRKDGHPSVYRKQSLSDEEKKTPLLYQDCSHWCLPGVPDSWNEILYAELLLKLNQIG</sequence>
<dbReference type="RefSeq" id="XP_018472375.1">
    <property type="nucleotide sequence ID" value="XM_018616873.2"/>
</dbReference>
<evidence type="ECO:0000256" key="7">
    <source>
        <dbReference type="SAM" id="MobiDB-lite"/>
    </source>
</evidence>
<evidence type="ECO:0000256" key="4">
    <source>
        <dbReference type="ARBA" id="ARBA00022968"/>
    </source>
</evidence>
<evidence type="ECO:0000313" key="11">
    <source>
        <dbReference type="Proteomes" id="UP000504610"/>
    </source>
</evidence>
<feature type="compositionally biased region" description="Polar residues" evidence="7">
    <location>
        <begin position="86"/>
        <end position="121"/>
    </location>
</feature>
<evidence type="ECO:0000256" key="1">
    <source>
        <dbReference type="ARBA" id="ARBA00004167"/>
    </source>
</evidence>
<feature type="domain" description="Trichome birefringence-like C-terminal" evidence="9">
    <location>
        <begin position="214"/>
        <end position="499"/>
    </location>
</feature>